<dbReference type="STRING" id="933084.A0A067PLN7"/>
<dbReference type="Gene3D" id="2.60.120.260">
    <property type="entry name" value="Galactose-binding domain-like"/>
    <property type="match status" value="1"/>
</dbReference>
<dbReference type="EMBL" id="KL197724">
    <property type="protein sequence ID" value="KDQ55818.1"/>
    <property type="molecule type" value="Genomic_DNA"/>
</dbReference>
<dbReference type="Proteomes" id="UP000027265">
    <property type="component" value="Unassembled WGS sequence"/>
</dbReference>
<sequence>MASTYQVELDDTSPIISYAPSGDPLATNADLRKGWSPAFSNISLIALGQQGSGSTSHVTSCDGAIMTIRWIGTSIQLFGSVSSADYTILLDGSLQLGFTSSRDTNMLASINKLSNANHTISLVAHVNSTGGLVAFDKAILTVSAEVAK</sequence>
<dbReference type="HOGENOM" id="CLU_143650_0_0_1"/>
<reference evidence="2" key="1">
    <citation type="journal article" date="2014" name="Proc. Natl. Acad. Sci. U.S.A.">
        <title>Extensive sampling of basidiomycete genomes demonstrates inadequacy of the white-rot/brown-rot paradigm for wood decay fungi.</title>
        <authorList>
            <person name="Riley R."/>
            <person name="Salamov A.A."/>
            <person name="Brown D.W."/>
            <person name="Nagy L.G."/>
            <person name="Floudas D."/>
            <person name="Held B.W."/>
            <person name="Levasseur A."/>
            <person name="Lombard V."/>
            <person name="Morin E."/>
            <person name="Otillar R."/>
            <person name="Lindquist E.A."/>
            <person name="Sun H."/>
            <person name="LaButti K.M."/>
            <person name="Schmutz J."/>
            <person name="Jabbour D."/>
            <person name="Luo H."/>
            <person name="Baker S.E."/>
            <person name="Pisabarro A.G."/>
            <person name="Walton J.D."/>
            <person name="Blanchette R.A."/>
            <person name="Henrissat B."/>
            <person name="Martin F."/>
            <person name="Cullen D."/>
            <person name="Hibbett D.S."/>
            <person name="Grigoriev I.V."/>
        </authorList>
    </citation>
    <scope>NUCLEOTIDE SEQUENCE [LARGE SCALE GENOMIC DNA]</scope>
    <source>
        <strain evidence="2">MUCL 33604</strain>
    </source>
</reference>
<dbReference type="OrthoDB" id="2576334at2759"/>
<name>A0A067PLN7_9AGAM</name>
<keyword evidence="2" id="KW-1185">Reference proteome</keyword>
<protein>
    <submittedName>
        <fullName evidence="1">Uncharacterized protein</fullName>
    </submittedName>
</protein>
<organism evidence="1 2">
    <name type="scientific">Jaapia argillacea MUCL 33604</name>
    <dbReference type="NCBI Taxonomy" id="933084"/>
    <lineage>
        <taxon>Eukaryota</taxon>
        <taxon>Fungi</taxon>
        <taxon>Dikarya</taxon>
        <taxon>Basidiomycota</taxon>
        <taxon>Agaricomycotina</taxon>
        <taxon>Agaricomycetes</taxon>
        <taxon>Agaricomycetidae</taxon>
        <taxon>Jaapiales</taxon>
        <taxon>Jaapiaceae</taxon>
        <taxon>Jaapia</taxon>
    </lineage>
</organism>
<proteinExistence type="predicted"/>
<dbReference type="AlphaFoldDB" id="A0A067PLN7"/>
<evidence type="ECO:0000313" key="1">
    <source>
        <dbReference type="EMBL" id="KDQ55818.1"/>
    </source>
</evidence>
<evidence type="ECO:0000313" key="2">
    <source>
        <dbReference type="Proteomes" id="UP000027265"/>
    </source>
</evidence>
<gene>
    <name evidence="1" type="ORF">JAAARDRAFT_133366</name>
</gene>
<accession>A0A067PLN7</accession>
<dbReference type="InParanoid" id="A0A067PLN7"/>